<organism evidence="2 3">
    <name type="scientific">Methylomonas denitrificans</name>
    <dbReference type="NCBI Taxonomy" id="1538553"/>
    <lineage>
        <taxon>Bacteria</taxon>
        <taxon>Pseudomonadati</taxon>
        <taxon>Pseudomonadota</taxon>
        <taxon>Gammaproteobacteria</taxon>
        <taxon>Methylococcales</taxon>
        <taxon>Methylococcaceae</taxon>
        <taxon>Methylomonas</taxon>
    </lineage>
</organism>
<gene>
    <name evidence="2" type="ORF">JT25_000295</name>
</gene>
<dbReference type="InterPro" id="IPR027392">
    <property type="entry name" value="TF_Znf"/>
</dbReference>
<dbReference type="OrthoDB" id="9814037at2"/>
<proteinExistence type="predicted"/>
<dbReference type="EMBL" id="CP014476">
    <property type="protein sequence ID" value="AMK74938.1"/>
    <property type="molecule type" value="Genomic_DNA"/>
</dbReference>
<dbReference type="AlphaFoldDB" id="A0A140E3G4"/>
<dbReference type="Proteomes" id="UP000030512">
    <property type="component" value="Chromosome"/>
</dbReference>
<protein>
    <recommendedName>
        <fullName evidence="1">Transcription factor zinc-finger domain-containing protein</fullName>
    </recommendedName>
</protein>
<reference evidence="2 3" key="1">
    <citation type="journal article" date="2015" name="Environ. Microbiol.">
        <title>Methane oxidation coupled to nitrate reduction under hypoxia by the Gammaproteobacterium Methylomonas denitrificans, sp. nov. type strain FJG1.</title>
        <authorList>
            <person name="Kits K.D."/>
            <person name="Klotz M.G."/>
            <person name="Stein L.Y."/>
        </authorList>
    </citation>
    <scope>NUCLEOTIDE SEQUENCE [LARGE SCALE GENOMIC DNA]</scope>
    <source>
        <strain evidence="2 3">FJG1</strain>
    </source>
</reference>
<dbReference type="Pfam" id="PF13453">
    <property type="entry name" value="Zn_ribbon_TFIIB"/>
    <property type="match status" value="2"/>
</dbReference>
<dbReference type="RefSeq" id="WP_062327227.1">
    <property type="nucleotide sequence ID" value="NZ_CP014476.1"/>
</dbReference>
<sequence>MANCTSCSAPLPANTQYCSYCGVRNDIDLLGKHDYQVIDSTSERVCPECAQSLQTISLDAAGSLHIERCANCYGLFFDPGEIETLLDSAVAPVVTVNLELLSNINQDRYPQNATVKYLKCPVCQVLMNRVIYGYRSGVIIDQCRSHGIWLDGGQISHLLEWKKAGGQILNQQKIAAKQEKASSEQFKKAFRKDYSRPQQSYGEQSVDGDLVASVAEVIFKIFE</sequence>
<accession>A0A140E3G4</accession>
<feature type="domain" description="Transcription factor zinc-finger" evidence="1">
    <location>
        <begin position="119"/>
        <end position="160"/>
    </location>
</feature>
<dbReference type="STRING" id="1538553.JT25_000295"/>
<evidence type="ECO:0000313" key="3">
    <source>
        <dbReference type="Proteomes" id="UP000030512"/>
    </source>
</evidence>
<keyword evidence="3" id="KW-1185">Reference proteome</keyword>
<evidence type="ECO:0000259" key="1">
    <source>
        <dbReference type="Pfam" id="PF13453"/>
    </source>
</evidence>
<evidence type="ECO:0000313" key="2">
    <source>
        <dbReference type="EMBL" id="AMK74938.1"/>
    </source>
</evidence>
<feature type="domain" description="Transcription factor zinc-finger" evidence="1">
    <location>
        <begin position="46"/>
        <end position="87"/>
    </location>
</feature>
<dbReference type="KEGG" id="mdn:JT25_000295"/>
<name>A0A140E3G4_9GAMM</name>